<dbReference type="OrthoDB" id="498621at2759"/>
<keyword evidence="4" id="KW-0808">Transferase</keyword>
<feature type="domain" description="RING-type" evidence="14">
    <location>
        <begin position="77"/>
        <end position="101"/>
    </location>
</feature>
<evidence type="ECO:0000256" key="12">
    <source>
        <dbReference type="PROSITE-ProRule" id="PRU00175"/>
    </source>
</evidence>
<protein>
    <recommendedName>
        <fullName evidence="3">RING-type E3 ubiquitin transferase</fullName>
        <ecNumber evidence="3">2.3.2.27</ecNumber>
    </recommendedName>
</protein>
<dbReference type="GO" id="GO:0016020">
    <property type="term" value="C:membrane"/>
    <property type="evidence" value="ECO:0007669"/>
    <property type="project" value="UniProtKB-SubCell"/>
</dbReference>
<feature type="region of interest" description="Disordered" evidence="13">
    <location>
        <begin position="1"/>
        <end position="77"/>
    </location>
</feature>
<feature type="compositionally biased region" description="Basic and acidic residues" evidence="13">
    <location>
        <begin position="1"/>
        <end position="15"/>
    </location>
</feature>
<dbReference type="InterPro" id="IPR013083">
    <property type="entry name" value="Znf_RING/FYVE/PHD"/>
</dbReference>
<name>A0A5J4S8A2_9EUKA</name>
<keyword evidence="8" id="KW-0833">Ubl conjugation pathway</keyword>
<proteinExistence type="predicted"/>
<evidence type="ECO:0000256" key="9">
    <source>
        <dbReference type="ARBA" id="ARBA00022833"/>
    </source>
</evidence>
<evidence type="ECO:0000256" key="4">
    <source>
        <dbReference type="ARBA" id="ARBA00022679"/>
    </source>
</evidence>
<dbReference type="SUPFAM" id="SSF57850">
    <property type="entry name" value="RING/U-box"/>
    <property type="match status" value="1"/>
</dbReference>
<keyword evidence="5" id="KW-0812">Transmembrane</keyword>
<dbReference type="EMBL" id="SNRW01040653">
    <property type="protein sequence ID" value="KAA6342366.1"/>
    <property type="molecule type" value="Genomic_DNA"/>
</dbReference>
<accession>A0A5J4S8A2</accession>
<evidence type="ECO:0000256" key="1">
    <source>
        <dbReference type="ARBA" id="ARBA00000900"/>
    </source>
</evidence>
<comment type="subcellular location">
    <subcellularLocation>
        <location evidence="2">Membrane</location>
        <topology evidence="2">Multi-pass membrane protein</topology>
    </subcellularLocation>
</comment>
<dbReference type="PANTHER" id="PTHR45977:SF4">
    <property type="entry name" value="RING-TYPE DOMAIN-CONTAINING PROTEIN"/>
    <property type="match status" value="1"/>
</dbReference>
<dbReference type="InterPro" id="IPR001841">
    <property type="entry name" value="Znf_RING"/>
</dbReference>
<dbReference type="GO" id="GO:0006511">
    <property type="term" value="P:ubiquitin-dependent protein catabolic process"/>
    <property type="evidence" value="ECO:0007669"/>
    <property type="project" value="TreeGrafter"/>
</dbReference>
<reference evidence="15 16" key="1">
    <citation type="submission" date="2019-03" db="EMBL/GenBank/DDBJ databases">
        <title>Single cell metagenomics reveals metabolic interactions within the superorganism composed of flagellate Streblomastix strix and complex community of Bacteroidetes bacteria on its surface.</title>
        <authorList>
            <person name="Treitli S.C."/>
            <person name="Kolisko M."/>
            <person name="Husnik F."/>
            <person name="Keeling P."/>
            <person name="Hampl V."/>
        </authorList>
    </citation>
    <scope>NUCLEOTIDE SEQUENCE [LARGE SCALE GENOMIC DNA]</scope>
    <source>
        <strain evidence="15">ST1C</strain>
    </source>
</reference>
<evidence type="ECO:0000256" key="3">
    <source>
        <dbReference type="ARBA" id="ARBA00012483"/>
    </source>
</evidence>
<sequence length="125" mass="14702">MEVKKKRRLFQDKEALQQQEQNEEKKEENSVQINPDQNDSNNPQQTNEQIQGERNQAQKEKEDASRVERGQLAKRAPCGHMFHEACIKEWMLRQPTCPICRVSLFKKKERANADQGRNNQVNQRG</sequence>
<evidence type="ECO:0000256" key="6">
    <source>
        <dbReference type="ARBA" id="ARBA00022723"/>
    </source>
</evidence>
<keyword evidence="11" id="KW-0472">Membrane</keyword>
<keyword evidence="7 12" id="KW-0863">Zinc-finger</keyword>
<dbReference type="Gene3D" id="3.30.40.10">
    <property type="entry name" value="Zinc/RING finger domain, C3HC4 (zinc finger)"/>
    <property type="match status" value="1"/>
</dbReference>
<dbReference type="GO" id="GO:0008270">
    <property type="term" value="F:zinc ion binding"/>
    <property type="evidence" value="ECO:0007669"/>
    <property type="project" value="UniProtKB-KW"/>
</dbReference>
<comment type="catalytic activity">
    <reaction evidence="1">
        <text>S-ubiquitinyl-[E2 ubiquitin-conjugating enzyme]-L-cysteine + [acceptor protein]-L-lysine = [E2 ubiquitin-conjugating enzyme]-L-cysteine + N(6)-ubiquitinyl-[acceptor protein]-L-lysine.</text>
        <dbReference type="EC" id="2.3.2.27"/>
    </reaction>
</comment>
<feature type="compositionally biased region" description="Basic and acidic residues" evidence="13">
    <location>
        <begin position="56"/>
        <end position="71"/>
    </location>
</feature>
<feature type="compositionally biased region" description="Low complexity" evidence="13">
    <location>
        <begin position="32"/>
        <end position="45"/>
    </location>
</feature>
<dbReference type="PANTHER" id="PTHR45977">
    <property type="entry name" value="TARGET OF ERK KINASE MPK-1"/>
    <property type="match status" value="1"/>
</dbReference>
<gene>
    <name evidence="15" type="ORF">EZS28_052398</name>
</gene>
<evidence type="ECO:0000256" key="8">
    <source>
        <dbReference type="ARBA" id="ARBA00022786"/>
    </source>
</evidence>
<comment type="caution">
    <text evidence="15">The sequence shown here is derived from an EMBL/GenBank/DDBJ whole genome shotgun (WGS) entry which is preliminary data.</text>
</comment>
<dbReference type="AlphaFoldDB" id="A0A5J4S8A2"/>
<feature type="compositionally biased region" description="Polar residues" evidence="13">
    <location>
        <begin position="46"/>
        <end position="55"/>
    </location>
</feature>
<evidence type="ECO:0000313" key="16">
    <source>
        <dbReference type="Proteomes" id="UP000324800"/>
    </source>
</evidence>
<evidence type="ECO:0000313" key="15">
    <source>
        <dbReference type="EMBL" id="KAA6342366.1"/>
    </source>
</evidence>
<dbReference type="Proteomes" id="UP000324800">
    <property type="component" value="Unassembled WGS sequence"/>
</dbReference>
<dbReference type="PROSITE" id="PS50089">
    <property type="entry name" value="ZF_RING_2"/>
    <property type="match status" value="1"/>
</dbReference>
<evidence type="ECO:0000259" key="14">
    <source>
        <dbReference type="PROSITE" id="PS50089"/>
    </source>
</evidence>
<keyword evidence="6" id="KW-0479">Metal-binding</keyword>
<organism evidence="15 16">
    <name type="scientific">Streblomastix strix</name>
    <dbReference type="NCBI Taxonomy" id="222440"/>
    <lineage>
        <taxon>Eukaryota</taxon>
        <taxon>Metamonada</taxon>
        <taxon>Preaxostyla</taxon>
        <taxon>Oxymonadida</taxon>
        <taxon>Streblomastigidae</taxon>
        <taxon>Streblomastix</taxon>
    </lineage>
</organism>
<evidence type="ECO:0000256" key="10">
    <source>
        <dbReference type="ARBA" id="ARBA00022989"/>
    </source>
</evidence>
<evidence type="ECO:0000256" key="2">
    <source>
        <dbReference type="ARBA" id="ARBA00004141"/>
    </source>
</evidence>
<evidence type="ECO:0000256" key="11">
    <source>
        <dbReference type="ARBA" id="ARBA00023136"/>
    </source>
</evidence>
<dbReference type="GO" id="GO:0061630">
    <property type="term" value="F:ubiquitin protein ligase activity"/>
    <property type="evidence" value="ECO:0007669"/>
    <property type="project" value="UniProtKB-EC"/>
</dbReference>
<evidence type="ECO:0000256" key="7">
    <source>
        <dbReference type="ARBA" id="ARBA00022771"/>
    </source>
</evidence>
<keyword evidence="9" id="KW-0862">Zinc</keyword>
<feature type="non-terminal residue" evidence="15">
    <location>
        <position position="125"/>
    </location>
</feature>
<keyword evidence="10" id="KW-1133">Transmembrane helix</keyword>
<evidence type="ECO:0000256" key="5">
    <source>
        <dbReference type="ARBA" id="ARBA00022692"/>
    </source>
</evidence>
<dbReference type="Pfam" id="PF13639">
    <property type="entry name" value="zf-RING_2"/>
    <property type="match status" value="1"/>
</dbReference>
<dbReference type="EC" id="2.3.2.27" evidence="3"/>
<dbReference type="GO" id="GO:0016567">
    <property type="term" value="P:protein ubiquitination"/>
    <property type="evidence" value="ECO:0007669"/>
    <property type="project" value="TreeGrafter"/>
</dbReference>
<evidence type="ECO:0000256" key="13">
    <source>
        <dbReference type="SAM" id="MobiDB-lite"/>
    </source>
</evidence>